<dbReference type="InterPro" id="IPR001054">
    <property type="entry name" value="A/G_cyclase"/>
</dbReference>
<dbReference type="Proteomes" id="UP001595528">
    <property type="component" value="Unassembled WGS sequence"/>
</dbReference>
<sequence>MIELAGSGNRSRMLARMIDWLLDQSHRDMPTLPFFAQFCERLSAEGVPLARVSAGLPAVHPQHFARGLEWTRDSGAREIPREHGIQDTALYRDSPVALIHRTGVAIRRRLCDPATPMDFPILEELKADGITDYLVMPLEFSRGVRAFISWSSDCPNGFTADQLGVINDIMPIVSLRLELRSAYRMAEDLLNTYLGQGAAQQVLSGTVRRGQGAKIRAAIWFSDLRDYTAMADRMRPHELIVTLDDFFECLARPIQDHGGEVLKFLGDGLLAIFRIDEGAEPGTACDHALAAAHASFERLHVLNQGRGIGGAPPLRVGLGLHLGEVIYGNIGALDRLDFTVIGPAVNTVARLEELCKTLNLPVLASAEFAAAASQPMRDMGAHALRGVRRPQQVFALDPESLAGQTAPSGMAAEQRGAEPAGTQARTAAG</sequence>
<dbReference type="SMART" id="SM00044">
    <property type="entry name" value="CYCc"/>
    <property type="match status" value="1"/>
</dbReference>
<evidence type="ECO:0000259" key="2">
    <source>
        <dbReference type="PROSITE" id="PS50125"/>
    </source>
</evidence>
<evidence type="ECO:0000313" key="3">
    <source>
        <dbReference type="EMBL" id="MFC3230006.1"/>
    </source>
</evidence>
<dbReference type="Pfam" id="PF00211">
    <property type="entry name" value="Guanylate_cyc"/>
    <property type="match status" value="1"/>
</dbReference>
<protein>
    <submittedName>
        <fullName evidence="3">Adenylate/guanylate cyclase domain-containing protein</fullName>
    </submittedName>
</protein>
<proteinExistence type="predicted"/>
<evidence type="ECO:0000313" key="4">
    <source>
        <dbReference type="Proteomes" id="UP001595528"/>
    </source>
</evidence>
<dbReference type="CDD" id="cd07302">
    <property type="entry name" value="CHD"/>
    <property type="match status" value="1"/>
</dbReference>
<dbReference type="PANTHER" id="PTHR43081:SF11">
    <property type="entry name" value="BLR2264 PROTEIN"/>
    <property type="match status" value="1"/>
</dbReference>
<evidence type="ECO:0000256" key="1">
    <source>
        <dbReference type="SAM" id="MobiDB-lite"/>
    </source>
</evidence>
<dbReference type="EMBL" id="JBHRTR010000035">
    <property type="protein sequence ID" value="MFC3230006.1"/>
    <property type="molecule type" value="Genomic_DNA"/>
</dbReference>
<dbReference type="Gene3D" id="3.30.70.1230">
    <property type="entry name" value="Nucleotide cyclase"/>
    <property type="match status" value="1"/>
</dbReference>
<name>A0ABV7L5Q7_9PROT</name>
<dbReference type="PANTHER" id="PTHR43081">
    <property type="entry name" value="ADENYLATE CYCLASE, TERMINAL-DIFFERENTIATION SPECIFIC-RELATED"/>
    <property type="match status" value="1"/>
</dbReference>
<organism evidence="3 4">
    <name type="scientific">Marinibaculum pumilum</name>
    <dbReference type="NCBI Taxonomy" id="1766165"/>
    <lineage>
        <taxon>Bacteria</taxon>
        <taxon>Pseudomonadati</taxon>
        <taxon>Pseudomonadota</taxon>
        <taxon>Alphaproteobacteria</taxon>
        <taxon>Rhodospirillales</taxon>
        <taxon>Rhodospirillaceae</taxon>
        <taxon>Marinibaculum</taxon>
    </lineage>
</organism>
<dbReference type="PROSITE" id="PS50125">
    <property type="entry name" value="GUANYLATE_CYCLASE_2"/>
    <property type="match status" value="1"/>
</dbReference>
<dbReference type="InterPro" id="IPR029787">
    <property type="entry name" value="Nucleotide_cyclase"/>
</dbReference>
<accession>A0ABV7L5Q7</accession>
<comment type="caution">
    <text evidence="3">The sequence shown here is derived from an EMBL/GenBank/DDBJ whole genome shotgun (WGS) entry which is preliminary data.</text>
</comment>
<keyword evidence="4" id="KW-1185">Reference proteome</keyword>
<dbReference type="SUPFAM" id="SSF55073">
    <property type="entry name" value="Nucleotide cyclase"/>
    <property type="match status" value="1"/>
</dbReference>
<gene>
    <name evidence="3" type="ORF">ACFOGJ_22335</name>
</gene>
<dbReference type="RefSeq" id="WP_379904759.1">
    <property type="nucleotide sequence ID" value="NZ_JBHRTR010000035.1"/>
</dbReference>
<reference evidence="4" key="1">
    <citation type="journal article" date="2019" name="Int. J. Syst. Evol. Microbiol.">
        <title>The Global Catalogue of Microorganisms (GCM) 10K type strain sequencing project: providing services to taxonomists for standard genome sequencing and annotation.</title>
        <authorList>
            <consortium name="The Broad Institute Genomics Platform"/>
            <consortium name="The Broad Institute Genome Sequencing Center for Infectious Disease"/>
            <person name="Wu L."/>
            <person name="Ma J."/>
        </authorList>
    </citation>
    <scope>NUCLEOTIDE SEQUENCE [LARGE SCALE GENOMIC DNA]</scope>
    <source>
        <strain evidence="4">KCTC 42964</strain>
    </source>
</reference>
<dbReference type="InterPro" id="IPR050697">
    <property type="entry name" value="Adenylyl/Guanylyl_Cyclase_3/4"/>
</dbReference>
<feature type="domain" description="Guanylate cyclase" evidence="2">
    <location>
        <begin position="218"/>
        <end position="352"/>
    </location>
</feature>
<feature type="region of interest" description="Disordered" evidence="1">
    <location>
        <begin position="402"/>
        <end position="429"/>
    </location>
</feature>